<evidence type="ECO:0000313" key="2">
    <source>
        <dbReference type="EMBL" id="SVA85425.1"/>
    </source>
</evidence>
<accession>A0A381Z815</accession>
<dbReference type="InterPro" id="IPR002882">
    <property type="entry name" value="CofD"/>
</dbReference>
<evidence type="ECO:0000256" key="1">
    <source>
        <dbReference type="ARBA" id="ARBA00022490"/>
    </source>
</evidence>
<dbReference type="SUPFAM" id="SSF142338">
    <property type="entry name" value="CofD-like"/>
    <property type="match status" value="1"/>
</dbReference>
<dbReference type="PANTHER" id="PTHR30135:SF3">
    <property type="entry name" value="GLUCONEOGENESIS FACTOR-RELATED"/>
    <property type="match status" value="1"/>
</dbReference>
<reference evidence="2" key="1">
    <citation type="submission" date="2018-05" db="EMBL/GenBank/DDBJ databases">
        <authorList>
            <person name="Lanie J.A."/>
            <person name="Ng W.-L."/>
            <person name="Kazmierczak K.M."/>
            <person name="Andrzejewski T.M."/>
            <person name="Davidsen T.M."/>
            <person name="Wayne K.J."/>
            <person name="Tettelin H."/>
            <person name="Glass J.I."/>
            <person name="Rusch D."/>
            <person name="Podicherti R."/>
            <person name="Tsui H.-C.T."/>
            <person name="Winkler M.E."/>
        </authorList>
    </citation>
    <scope>NUCLEOTIDE SEQUENCE</scope>
</reference>
<sequence>MNNINELSVIINGLDDGASTGEIRRLFHYKAHGISDFLKAILSLSPNKKLINALEARFPMVNNFEERLLLYRNLHKMLYKNSLPKYLSALSQIPDKTRNQILKKFIIFFNYFYQNRDEIIDIEDFKIGNILFGALLVENNLDFNKATNAFSKFCNLNSKIAIYSNTNSVRFLSGLLKNGTLLPNEASVVLTRTTDSIKDIYQMTNPITMNQIRKLSSIEIDDKISFLESLRSIPIYNEDIKEKILNSDIIVYGSGTPYSSILPSLETKGVANLIKQNENPKVMIANLKKETNNFLYVSDLVKDLYKYLNRSSNKSINKKDLLTHLIIDDATSESKESKSINFDENVIMNKYPWLKIVKGNFSDPLNPSAHNGKNVLKAILRIVNDK</sequence>
<dbReference type="GO" id="GO:0043743">
    <property type="term" value="F:LPPG:FO 2-phospho-L-lactate transferase activity"/>
    <property type="evidence" value="ECO:0007669"/>
    <property type="project" value="InterPro"/>
</dbReference>
<keyword evidence="1" id="KW-0963">Cytoplasm</keyword>
<dbReference type="AlphaFoldDB" id="A0A381Z815"/>
<dbReference type="PANTHER" id="PTHR30135">
    <property type="entry name" value="UNCHARACTERIZED PROTEIN YVCK-RELATED"/>
    <property type="match status" value="1"/>
</dbReference>
<proteinExistence type="predicted"/>
<gene>
    <name evidence="2" type="ORF">METZ01_LOCUS138279</name>
</gene>
<dbReference type="EMBL" id="UINC01020315">
    <property type="protein sequence ID" value="SVA85425.1"/>
    <property type="molecule type" value="Genomic_DNA"/>
</dbReference>
<dbReference type="InterPro" id="IPR010119">
    <property type="entry name" value="Gluconeogen_factor"/>
</dbReference>
<dbReference type="Pfam" id="PF01933">
    <property type="entry name" value="CofD"/>
    <property type="match status" value="1"/>
</dbReference>
<protein>
    <recommendedName>
        <fullName evidence="3">Gluconeogenesis factor</fullName>
    </recommendedName>
</protein>
<evidence type="ECO:0008006" key="3">
    <source>
        <dbReference type="Google" id="ProtNLM"/>
    </source>
</evidence>
<name>A0A381Z815_9ZZZZ</name>
<dbReference type="Gene3D" id="3.40.50.10680">
    <property type="entry name" value="CofD-like domains"/>
    <property type="match status" value="1"/>
</dbReference>
<organism evidence="2">
    <name type="scientific">marine metagenome</name>
    <dbReference type="NCBI Taxonomy" id="408172"/>
    <lineage>
        <taxon>unclassified sequences</taxon>
        <taxon>metagenomes</taxon>
        <taxon>ecological metagenomes</taxon>
    </lineage>
</organism>
<dbReference type="InterPro" id="IPR038136">
    <property type="entry name" value="CofD-like_dom_sf"/>
</dbReference>